<name>X1CH42_9ZZZZ</name>
<gene>
    <name evidence="1" type="ORF">S01H4_38542</name>
</gene>
<dbReference type="AlphaFoldDB" id="X1CH42"/>
<evidence type="ECO:0000313" key="1">
    <source>
        <dbReference type="EMBL" id="GAG92427.1"/>
    </source>
</evidence>
<dbReference type="EMBL" id="BART01020796">
    <property type="protein sequence ID" value="GAG92427.1"/>
    <property type="molecule type" value="Genomic_DNA"/>
</dbReference>
<protein>
    <submittedName>
        <fullName evidence="1">Uncharacterized protein</fullName>
    </submittedName>
</protein>
<comment type="caution">
    <text evidence="1">The sequence shown here is derived from an EMBL/GenBank/DDBJ whole genome shotgun (WGS) entry which is preliminary data.</text>
</comment>
<feature type="non-terminal residue" evidence="1">
    <location>
        <position position="1"/>
    </location>
</feature>
<sequence length="131" mass="14361">VAHLVLTGDLFVFKVVTHDDAGAFCTNSVPVATTEHFLECHIEQAATGISADGRGRWWINGYLLQTCEDVDNYDRFEDLAHVRLGLLSGRDPGTSGTFSLDELAANDDGSEIGEKTANPGTMAFYRRRRVV</sequence>
<proteinExistence type="predicted"/>
<organism evidence="1">
    <name type="scientific">marine sediment metagenome</name>
    <dbReference type="NCBI Taxonomy" id="412755"/>
    <lineage>
        <taxon>unclassified sequences</taxon>
        <taxon>metagenomes</taxon>
        <taxon>ecological metagenomes</taxon>
    </lineage>
</organism>
<accession>X1CH42</accession>
<reference evidence="1" key="1">
    <citation type="journal article" date="2014" name="Front. Microbiol.">
        <title>High frequency of phylogenetically diverse reductive dehalogenase-homologous genes in deep subseafloor sedimentary metagenomes.</title>
        <authorList>
            <person name="Kawai M."/>
            <person name="Futagami T."/>
            <person name="Toyoda A."/>
            <person name="Takaki Y."/>
            <person name="Nishi S."/>
            <person name="Hori S."/>
            <person name="Arai W."/>
            <person name="Tsubouchi T."/>
            <person name="Morono Y."/>
            <person name="Uchiyama I."/>
            <person name="Ito T."/>
            <person name="Fujiyama A."/>
            <person name="Inagaki F."/>
            <person name="Takami H."/>
        </authorList>
    </citation>
    <scope>NUCLEOTIDE SEQUENCE</scope>
    <source>
        <strain evidence="1">Expedition CK06-06</strain>
    </source>
</reference>